<proteinExistence type="inferred from homology"/>
<dbReference type="SUPFAM" id="SSF47113">
    <property type="entry name" value="Histone-fold"/>
    <property type="match status" value="1"/>
</dbReference>
<dbReference type="GO" id="GO:0046982">
    <property type="term" value="F:protein heterodimerization activity"/>
    <property type="evidence" value="ECO:0007669"/>
    <property type="project" value="InterPro"/>
</dbReference>
<evidence type="ECO:0000313" key="9">
    <source>
        <dbReference type="Proteomes" id="UP000039865"/>
    </source>
</evidence>
<dbReference type="PANTHER" id="PTHR11380:SF5">
    <property type="entry name" value="TRANSCRIPTION INITIATION FACTOR TFIID SUBUNIT 13"/>
    <property type="match status" value="1"/>
</dbReference>
<dbReference type="Proteomes" id="UP000039865">
    <property type="component" value="Unassembled WGS sequence"/>
</dbReference>
<evidence type="ECO:0000256" key="2">
    <source>
        <dbReference type="ARBA" id="ARBA00023015"/>
    </source>
</evidence>
<accession>A0A078B3A4</accession>
<keyword evidence="2" id="KW-0805">Transcription regulation</keyword>
<dbReference type="Gene3D" id="1.10.20.10">
    <property type="entry name" value="Histone, subunit A"/>
    <property type="match status" value="1"/>
</dbReference>
<evidence type="ECO:0000256" key="1">
    <source>
        <dbReference type="ARBA" id="ARBA00004123"/>
    </source>
</evidence>
<sequence>MADDDSFQNGVNILNDEEDDQIQMSSSKPGKRGVKKKGLLKDDIHKMMVGFGECEEPRDDTMELMELYVIEFITNISKRAQQRSQRGGFTNIQLRDLLKVIEDDEKKFLRVPYLLTGIQSMDIKQIQREMDPTIGNNANKGLLNA</sequence>
<organism evidence="8 9">
    <name type="scientific">Stylonychia lemnae</name>
    <name type="common">Ciliate</name>
    <dbReference type="NCBI Taxonomy" id="5949"/>
    <lineage>
        <taxon>Eukaryota</taxon>
        <taxon>Sar</taxon>
        <taxon>Alveolata</taxon>
        <taxon>Ciliophora</taxon>
        <taxon>Intramacronucleata</taxon>
        <taxon>Spirotrichea</taxon>
        <taxon>Stichotrichia</taxon>
        <taxon>Sporadotrichida</taxon>
        <taxon>Oxytrichidae</taxon>
        <taxon>Stylonychinae</taxon>
        <taxon>Stylonychia</taxon>
    </lineage>
</organism>
<evidence type="ECO:0000313" key="8">
    <source>
        <dbReference type="EMBL" id="CDW87722.1"/>
    </source>
</evidence>
<comment type="subcellular location">
    <subcellularLocation>
        <location evidence="1">Nucleus</location>
    </subcellularLocation>
</comment>
<dbReference type="GO" id="GO:0006366">
    <property type="term" value="P:transcription by RNA polymerase II"/>
    <property type="evidence" value="ECO:0007669"/>
    <property type="project" value="InterPro"/>
</dbReference>
<dbReference type="GO" id="GO:0005634">
    <property type="term" value="C:nucleus"/>
    <property type="evidence" value="ECO:0007669"/>
    <property type="project" value="UniProtKB-SubCell"/>
</dbReference>
<evidence type="ECO:0000256" key="7">
    <source>
        <dbReference type="SAM" id="MobiDB-lite"/>
    </source>
</evidence>
<dbReference type="Pfam" id="PF02269">
    <property type="entry name" value="TFIID-18kDa"/>
    <property type="match status" value="1"/>
</dbReference>
<protein>
    <recommendedName>
        <fullName evidence="6">Transcription initiation factor TFIID subunit 13</fullName>
    </recommendedName>
</protein>
<name>A0A078B3A4_STYLE</name>
<gene>
    <name evidence="8" type="primary">Contig9003.g452</name>
    <name evidence="8" type="ORF">STYLEM_16834</name>
</gene>
<evidence type="ECO:0000256" key="6">
    <source>
        <dbReference type="ARBA" id="ARBA00040136"/>
    </source>
</evidence>
<evidence type="ECO:0000256" key="3">
    <source>
        <dbReference type="ARBA" id="ARBA00023163"/>
    </source>
</evidence>
<keyword evidence="3" id="KW-0804">Transcription</keyword>
<keyword evidence="9" id="KW-1185">Reference proteome</keyword>
<dbReference type="EMBL" id="CCKQ01015874">
    <property type="protein sequence ID" value="CDW87722.1"/>
    <property type="molecule type" value="Genomic_DNA"/>
</dbReference>
<dbReference type="InParanoid" id="A0A078B3A4"/>
<dbReference type="InterPro" id="IPR009072">
    <property type="entry name" value="Histone-fold"/>
</dbReference>
<dbReference type="AlphaFoldDB" id="A0A078B3A4"/>
<dbReference type="OrthoDB" id="10266074at2759"/>
<dbReference type="InterPro" id="IPR003195">
    <property type="entry name" value="TFIID_TAF13"/>
</dbReference>
<evidence type="ECO:0000256" key="4">
    <source>
        <dbReference type="ARBA" id="ARBA00023242"/>
    </source>
</evidence>
<feature type="region of interest" description="Disordered" evidence="7">
    <location>
        <begin position="1"/>
        <end position="36"/>
    </location>
</feature>
<reference evidence="8 9" key="1">
    <citation type="submission" date="2014-06" db="EMBL/GenBank/DDBJ databases">
        <authorList>
            <person name="Swart Estienne"/>
        </authorList>
    </citation>
    <scope>NUCLEOTIDE SEQUENCE [LARGE SCALE GENOMIC DNA]</scope>
    <source>
        <strain evidence="8 9">130c</strain>
    </source>
</reference>
<comment type="similarity">
    <text evidence="5">Belongs to the TAF13 family.</text>
</comment>
<dbReference type="PANTHER" id="PTHR11380">
    <property type="entry name" value="TRANSCRIPTION INITIATION FACTOR TFIID/SUPT3-RELATED"/>
    <property type="match status" value="1"/>
</dbReference>
<evidence type="ECO:0000256" key="5">
    <source>
        <dbReference type="ARBA" id="ARBA00038392"/>
    </source>
</evidence>
<keyword evidence="4" id="KW-0539">Nucleus</keyword>